<evidence type="ECO:0000313" key="3">
    <source>
        <dbReference type="Proteomes" id="UP000253769"/>
    </source>
</evidence>
<organism evidence="2 3">
    <name type="scientific">Motiliproteus coralliicola</name>
    <dbReference type="NCBI Taxonomy" id="2283196"/>
    <lineage>
        <taxon>Bacteria</taxon>
        <taxon>Pseudomonadati</taxon>
        <taxon>Pseudomonadota</taxon>
        <taxon>Gammaproteobacteria</taxon>
        <taxon>Oceanospirillales</taxon>
        <taxon>Oceanospirillaceae</taxon>
        <taxon>Motiliproteus</taxon>
    </lineage>
</organism>
<dbReference type="SUPFAM" id="SSF52833">
    <property type="entry name" value="Thioredoxin-like"/>
    <property type="match status" value="1"/>
</dbReference>
<evidence type="ECO:0000313" key="2">
    <source>
        <dbReference type="EMBL" id="RDE24046.1"/>
    </source>
</evidence>
<dbReference type="InterPro" id="IPR000866">
    <property type="entry name" value="AhpC/TSA"/>
</dbReference>
<comment type="caution">
    <text evidence="2">The sequence shown here is derived from an EMBL/GenBank/DDBJ whole genome shotgun (WGS) entry which is preliminary data.</text>
</comment>
<accession>A0A369WU20</accession>
<dbReference type="PANTHER" id="PTHR42852:SF13">
    <property type="entry name" value="PROTEIN DIPZ"/>
    <property type="match status" value="1"/>
</dbReference>
<reference evidence="2 3" key="1">
    <citation type="submission" date="2018-07" db="EMBL/GenBank/DDBJ databases">
        <title>Motiliproteus coralliicola sp. nov., a bacterium isolated from Coral.</title>
        <authorList>
            <person name="Wang G."/>
        </authorList>
    </citation>
    <scope>NUCLEOTIDE SEQUENCE [LARGE SCALE GENOMIC DNA]</scope>
    <source>
        <strain evidence="2 3">C34</strain>
    </source>
</reference>
<evidence type="ECO:0000259" key="1">
    <source>
        <dbReference type="PROSITE" id="PS51352"/>
    </source>
</evidence>
<dbReference type="AlphaFoldDB" id="A0A369WU20"/>
<dbReference type="Proteomes" id="UP000253769">
    <property type="component" value="Unassembled WGS sequence"/>
</dbReference>
<dbReference type="GO" id="GO:0016209">
    <property type="term" value="F:antioxidant activity"/>
    <property type="evidence" value="ECO:0007669"/>
    <property type="project" value="InterPro"/>
</dbReference>
<dbReference type="Pfam" id="PF00578">
    <property type="entry name" value="AhpC-TSA"/>
    <property type="match status" value="1"/>
</dbReference>
<dbReference type="InterPro" id="IPR013766">
    <property type="entry name" value="Thioredoxin_domain"/>
</dbReference>
<dbReference type="EMBL" id="QQOH01000001">
    <property type="protein sequence ID" value="RDE24046.1"/>
    <property type="molecule type" value="Genomic_DNA"/>
</dbReference>
<dbReference type="PROSITE" id="PS51352">
    <property type="entry name" value="THIOREDOXIN_2"/>
    <property type="match status" value="1"/>
</dbReference>
<dbReference type="RefSeq" id="WP_114693627.1">
    <property type="nucleotide sequence ID" value="NZ_QQOH01000001.1"/>
</dbReference>
<dbReference type="PANTHER" id="PTHR42852">
    <property type="entry name" value="THIOL:DISULFIDE INTERCHANGE PROTEIN DSBE"/>
    <property type="match status" value="1"/>
</dbReference>
<protein>
    <submittedName>
        <fullName evidence="2">TlpA family protein disulfide reductase</fullName>
    </submittedName>
</protein>
<dbReference type="InterPro" id="IPR050553">
    <property type="entry name" value="Thioredoxin_ResA/DsbE_sf"/>
</dbReference>
<gene>
    <name evidence="2" type="ORF">DV711_00095</name>
</gene>
<name>A0A369WU20_9GAMM</name>
<dbReference type="Gene3D" id="3.40.30.10">
    <property type="entry name" value="Glutaredoxin"/>
    <property type="match status" value="1"/>
</dbReference>
<dbReference type="GO" id="GO:0016491">
    <property type="term" value="F:oxidoreductase activity"/>
    <property type="evidence" value="ECO:0007669"/>
    <property type="project" value="InterPro"/>
</dbReference>
<sequence>MTSSRSSTLTFAPEINAARWFNTDQPLRLQDLRGQVVMLHAFQMLCPGCVTYGIPQASKVATLYRDQPLQVIGLHTVFEHHQVMNADALQVFLREYRIGFPVAIDQPVEIGPIPATMQRYQLQGTPSVVLIDKQGYLRLHHFGPMEDLQLGDQLGRLLAEA</sequence>
<dbReference type="OrthoDB" id="9811352at2"/>
<feature type="domain" description="Thioredoxin" evidence="1">
    <location>
        <begin position="6"/>
        <end position="161"/>
    </location>
</feature>
<keyword evidence="3" id="KW-1185">Reference proteome</keyword>
<dbReference type="InterPro" id="IPR036249">
    <property type="entry name" value="Thioredoxin-like_sf"/>
</dbReference>
<proteinExistence type="predicted"/>